<dbReference type="NCBIfam" id="TIGR00152">
    <property type="entry name" value="dephospho-CoA kinase"/>
    <property type="match status" value="1"/>
</dbReference>
<dbReference type="PANTHER" id="PTHR10695:SF46">
    <property type="entry name" value="BIFUNCTIONAL COENZYME A SYNTHASE-RELATED"/>
    <property type="match status" value="1"/>
</dbReference>
<accession>A0A2H9TCH1</accession>
<keyword evidence="3" id="KW-0808">Transferase</keyword>
<keyword evidence="2" id="KW-0067">ATP-binding</keyword>
<dbReference type="GO" id="GO:0015937">
    <property type="term" value="P:coenzyme A biosynthetic process"/>
    <property type="evidence" value="ECO:0007669"/>
    <property type="project" value="InterPro"/>
</dbReference>
<keyword evidence="3" id="KW-0418">Kinase</keyword>
<dbReference type="CDD" id="cd02022">
    <property type="entry name" value="DPCK"/>
    <property type="match status" value="1"/>
</dbReference>
<reference evidence="3" key="1">
    <citation type="journal article" date="2017" name="Appl. Environ. Microbiol.">
        <title>Molecular characterization of an Endozoicomonas-like organism causing infection in king scallop Pecten maximus L.</title>
        <authorList>
            <person name="Cano I."/>
            <person name="van Aerle R."/>
            <person name="Ross S."/>
            <person name="Verner-Jeffreys D.W."/>
            <person name="Paley R.K."/>
            <person name="Rimmer G."/>
            <person name="Ryder D."/>
            <person name="Hooper P."/>
            <person name="Stone D."/>
            <person name="Feist S.W."/>
        </authorList>
    </citation>
    <scope>NUCLEOTIDE SEQUENCE</scope>
</reference>
<dbReference type="EC" id="2.7.1.24" evidence="3"/>
<dbReference type="Pfam" id="PF01121">
    <property type="entry name" value="CoaE"/>
    <property type="match status" value="1"/>
</dbReference>
<dbReference type="PANTHER" id="PTHR10695">
    <property type="entry name" value="DEPHOSPHO-COA KINASE-RELATED"/>
    <property type="match status" value="1"/>
</dbReference>
<dbReference type="HAMAP" id="MF_00376">
    <property type="entry name" value="Dephospho_CoA_kinase"/>
    <property type="match status" value="1"/>
</dbReference>
<evidence type="ECO:0000256" key="2">
    <source>
        <dbReference type="ARBA" id="ARBA00022840"/>
    </source>
</evidence>
<dbReference type="GO" id="GO:0005524">
    <property type="term" value="F:ATP binding"/>
    <property type="evidence" value="ECO:0007669"/>
    <property type="project" value="UniProtKB-KW"/>
</dbReference>
<organism evidence="3">
    <name type="scientific">invertebrate metagenome</name>
    <dbReference type="NCBI Taxonomy" id="1711999"/>
    <lineage>
        <taxon>unclassified sequences</taxon>
        <taxon>metagenomes</taxon>
        <taxon>organismal metagenomes</taxon>
    </lineage>
</organism>
<sequence>MSIPFTVGVTGGIGCGKTVATDYFSGRGITIVDADLASRVVVKSGKPALDAIVQRHGHDILKKNGTLNRRKMRNIIFTSRAEKRWLEELLHPLINQQLRRELGAVRSLYAILVSPLMVETGQIELVDRLLVIDISEEVQLIRTMQRDKMTEVETQRIIDSQTDRKQRLSLADDIVDNSGSITKLHQQLEICHQHYLMLAKNFSQKTASNVQLPHNKQ</sequence>
<protein>
    <submittedName>
        <fullName evidence="3">Dephospho-CoA kinase</fullName>
        <ecNumber evidence="3">2.7.1.24</ecNumber>
    </submittedName>
</protein>
<dbReference type="PROSITE" id="PS51219">
    <property type="entry name" value="DPCK"/>
    <property type="match status" value="1"/>
</dbReference>
<comment type="caution">
    <text evidence="3">The sequence shown here is derived from an EMBL/GenBank/DDBJ whole genome shotgun (WGS) entry which is preliminary data.</text>
</comment>
<dbReference type="SUPFAM" id="SSF52540">
    <property type="entry name" value="P-loop containing nucleoside triphosphate hydrolases"/>
    <property type="match status" value="1"/>
</dbReference>
<gene>
    <name evidence="3" type="primary">coaE</name>
    <name evidence="3" type="ORF">CI610_00004</name>
</gene>
<proteinExistence type="inferred from homology"/>
<dbReference type="InterPro" id="IPR001977">
    <property type="entry name" value="Depp_CoAkinase"/>
</dbReference>
<dbReference type="GO" id="GO:0004140">
    <property type="term" value="F:dephospho-CoA kinase activity"/>
    <property type="evidence" value="ECO:0007669"/>
    <property type="project" value="UniProtKB-EC"/>
</dbReference>
<dbReference type="AlphaFoldDB" id="A0A2H9TCH1"/>
<dbReference type="EMBL" id="NSIT01000001">
    <property type="protein sequence ID" value="PJE80951.1"/>
    <property type="molecule type" value="Genomic_DNA"/>
</dbReference>
<evidence type="ECO:0000313" key="3">
    <source>
        <dbReference type="EMBL" id="PJE80951.1"/>
    </source>
</evidence>
<keyword evidence="1" id="KW-0547">Nucleotide-binding</keyword>
<name>A0A2H9TCH1_9ZZZZ</name>
<dbReference type="Gene3D" id="3.40.50.300">
    <property type="entry name" value="P-loop containing nucleotide triphosphate hydrolases"/>
    <property type="match status" value="1"/>
</dbReference>
<dbReference type="InterPro" id="IPR027417">
    <property type="entry name" value="P-loop_NTPase"/>
</dbReference>
<evidence type="ECO:0000256" key="1">
    <source>
        <dbReference type="ARBA" id="ARBA00022741"/>
    </source>
</evidence>